<evidence type="ECO:0000256" key="1">
    <source>
        <dbReference type="ARBA" id="ARBA00022801"/>
    </source>
</evidence>
<proteinExistence type="inferred from homology"/>
<organism evidence="7 8">
    <name type="scientific">Anser brachyrhynchus</name>
    <name type="common">Pink-footed goose</name>
    <dbReference type="NCBI Taxonomy" id="132585"/>
    <lineage>
        <taxon>Eukaryota</taxon>
        <taxon>Metazoa</taxon>
        <taxon>Chordata</taxon>
        <taxon>Craniata</taxon>
        <taxon>Vertebrata</taxon>
        <taxon>Euteleostomi</taxon>
        <taxon>Archelosauria</taxon>
        <taxon>Archosauria</taxon>
        <taxon>Dinosauria</taxon>
        <taxon>Saurischia</taxon>
        <taxon>Theropoda</taxon>
        <taxon>Coelurosauria</taxon>
        <taxon>Aves</taxon>
        <taxon>Neognathae</taxon>
        <taxon>Galloanserae</taxon>
        <taxon>Anseriformes</taxon>
        <taxon>Anatidae</taxon>
        <taxon>Anserinae</taxon>
        <taxon>Anser</taxon>
    </lineage>
</organism>
<evidence type="ECO:0000256" key="4">
    <source>
        <dbReference type="ARBA" id="ARBA00035393"/>
    </source>
</evidence>
<evidence type="ECO:0000256" key="3">
    <source>
        <dbReference type="ARBA" id="ARBA00035306"/>
    </source>
</evidence>
<evidence type="ECO:0000256" key="5">
    <source>
        <dbReference type="ARBA" id="ARBA00048204"/>
    </source>
</evidence>
<dbReference type="PANTHER" id="PTHR21314:SF0">
    <property type="entry name" value="QUEUOSINE 5'-PHOSPHATE N-GLYCOSYLASE_HYDROLASE"/>
    <property type="match status" value="1"/>
</dbReference>
<sequence length="75" mass="9165">IFQSGDKEEVEIRGCSIWCCALICKHLLELYEKKGQDMRDQINAVLLDYYLWDYARDHREEMKDTPFHRVRCIYY</sequence>
<protein>
    <recommendedName>
        <fullName evidence="3 6">Queuosine 5'-phosphate N-glycosylase/hydrolase</fullName>
        <ecNumber evidence="6">3.2.2.-</ecNumber>
    </recommendedName>
    <alternativeName>
        <fullName evidence="4 6">Queuosine-nucleotide N-glycosylase/hydrolase</fullName>
    </alternativeName>
</protein>
<accession>A0A8B9ID91</accession>
<dbReference type="Ensembl" id="ENSABRT00000038648.1">
    <property type="protein sequence ID" value="ENSABRP00000027698.1"/>
    <property type="gene ID" value="ENSABRG00000023045.1"/>
</dbReference>
<keyword evidence="8" id="KW-1185">Reference proteome</keyword>
<comment type="catalytic activity">
    <reaction evidence="5 6">
        <text>queuosine 5'-phosphate + H2O = queuine + D-ribose 5-phosphate</text>
        <dbReference type="Rhea" id="RHEA:75387"/>
        <dbReference type="ChEBI" id="CHEBI:15377"/>
        <dbReference type="ChEBI" id="CHEBI:17433"/>
        <dbReference type="ChEBI" id="CHEBI:78346"/>
        <dbReference type="ChEBI" id="CHEBI:194371"/>
    </reaction>
    <physiologicalReaction direction="left-to-right" evidence="5 6">
        <dbReference type="Rhea" id="RHEA:75388"/>
    </physiologicalReaction>
</comment>
<evidence type="ECO:0000313" key="7">
    <source>
        <dbReference type="Ensembl" id="ENSABRP00000027698.1"/>
    </source>
</evidence>
<dbReference type="GeneTree" id="ENSGT00390000002374"/>
<dbReference type="PANTHER" id="PTHR21314">
    <property type="entry name" value="QUEUOSINE 5'-PHOSPHATE N-GLYCOSYLASE_HYDROLASE-RELATED"/>
    <property type="match status" value="1"/>
</dbReference>
<name>A0A8B9ID91_9AVES</name>
<reference evidence="7" key="2">
    <citation type="submission" date="2025-09" db="UniProtKB">
        <authorList>
            <consortium name="Ensembl"/>
        </authorList>
    </citation>
    <scope>IDENTIFICATION</scope>
</reference>
<reference evidence="7" key="1">
    <citation type="submission" date="2025-08" db="UniProtKB">
        <authorList>
            <consortium name="Ensembl"/>
        </authorList>
    </citation>
    <scope>IDENTIFICATION</scope>
</reference>
<comment type="similarity">
    <text evidence="2 6">Belongs to the QNG1 protein family.</text>
</comment>
<dbReference type="GO" id="GO:0006400">
    <property type="term" value="P:tRNA modification"/>
    <property type="evidence" value="ECO:0007669"/>
    <property type="project" value="TreeGrafter"/>
</dbReference>
<dbReference type="InterPro" id="IPR019438">
    <property type="entry name" value="Q_salvage"/>
</dbReference>
<dbReference type="GO" id="GO:0016787">
    <property type="term" value="F:hydrolase activity"/>
    <property type="evidence" value="ECO:0007669"/>
    <property type="project" value="UniProtKB-KW"/>
</dbReference>
<evidence type="ECO:0000256" key="6">
    <source>
        <dbReference type="RuleBase" id="RU365002"/>
    </source>
</evidence>
<dbReference type="EC" id="3.2.2.-" evidence="6"/>
<evidence type="ECO:0000256" key="2">
    <source>
        <dbReference type="ARBA" id="ARBA00035119"/>
    </source>
</evidence>
<dbReference type="Pfam" id="PF10343">
    <property type="entry name" value="Q_salvage"/>
    <property type="match status" value="1"/>
</dbReference>
<evidence type="ECO:0000313" key="8">
    <source>
        <dbReference type="Proteomes" id="UP000694426"/>
    </source>
</evidence>
<comment type="function">
    <text evidence="6">Catalyzes the hydrolysis of queuosine 5'-phosphate, releasing the nucleobase queuine (q). Is required for salvage of queuine from exogenous queuosine (Q) that is imported and then converted to queuosine 5'-phosphate intracellularly.</text>
</comment>
<dbReference type="Proteomes" id="UP000694426">
    <property type="component" value="Unplaced"/>
</dbReference>
<dbReference type="AlphaFoldDB" id="A0A8B9ID91"/>
<keyword evidence="1 6" id="KW-0378">Hydrolase</keyword>